<evidence type="ECO:0000259" key="1">
    <source>
        <dbReference type="Pfam" id="PF13460"/>
    </source>
</evidence>
<name>A0A2P2CIU7_9ZZZZ</name>
<dbReference type="InterPro" id="IPR036291">
    <property type="entry name" value="NAD(P)-bd_dom_sf"/>
</dbReference>
<organism evidence="2">
    <name type="scientific">metagenome</name>
    <dbReference type="NCBI Taxonomy" id="256318"/>
    <lineage>
        <taxon>unclassified sequences</taxon>
        <taxon>metagenomes</taxon>
    </lineage>
</organism>
<reference evidence="2" key="1">
    <citation type="submission" date="2015-08" db="EMBL/GenBank/DDBJ databases">
        <authorList>
            <person name="Babu N.S."/>
            <person name="Beckwith C.J."/>
            <person name="Beseler K.G."/>
            <person name="Brison A."/>
            <person name="Carone J.V."/>
            <person name="Caskin T.P."/>
            <person name="Diamond M."/>
            <person name="Durham M.E."/>
            <person name="Foxe J.M."/>
            <person name="Go M."/>
            <person name="Henderson B.A."/>
            <person name="Jones I.B."/>
            <person name="McGettigan J.A."/>
            <person name="Micheletti S.J."/>
            <person name="Nasrallah M.E."/>
            <person name="Ortiz D."/>
            <person name="Piller C.R."/>
            <person name="Privatt S.R."/>
            <person name="Schneider S.L."/>
            <person name="Sharp S."/>
            <person name="Smith T.C."/>
            <person name="Stanton J.D."/>
            <person name="Ullery H.E."/>
            <person name="Wilson R.J."/>
            <person name="Serrano M.G."/>
            <person name="Buck G."/>
            <person name="Lee V."/>
            <person name="Wang Y."/>
            <person name="Carvalho R."/>
            <person name="Voegtly L."/>
            <person name="Shi R."/>
            <person name="Duckworth R."/>
            <person name="Johnson A."/>
            <person name="Loviza R."/>
            <person name="Walstead R."/>
            <person name="Shah Z."/>
            <person name="Kiflezghi M."/>
            <person name="Wade K."/>
            <person name="Ball S.L."/>
            <person name="Bradley K.W."/>
            <person name="Asai D.J."/>
            <person name="Bowman C.A."/>
            <person name="Russell D.A."/>
            <person name="Pope W.H."/>
            <person name="Jacobs-Sera D."/>
            <person name="Hendrix R.W."/>
            <person name="Hatfull G.F."/>
        </authorList>
    </citation>
    <scope>NUCLEOTIDE SEQUENCE</scope>
</reference>
<dbReference type="PANTHER" id="PTHR15020">
    <property type="entry name" value="FLAVIN REDUCTASE-RELATED"/>
    <property type="match status" value="1"/>
</dbReference>
<dbReference type="AlphaFoldDB" id="A0A2P2CIU7"/>
<sequence length="216" mass="22246">MRVTIIGGHGKIALLLAPMLVEAGHEVTSVICNPDHTGDVEATGARALVASVEDADEATLAEQLAGQDAVIWSAGAGGGSPERTYAVDRDAAIRSMDAAATAGARRYVMVSFSGSTTDALVPEDNPFRHYQDAKIAADEHLRGSGLDWTILAPGTLTLEPGGGAVNPDASFNDGDTTSRELVAQVATAVLGDARAHGRTLVFGDGDVPIDTWLAAL</sequence>
<proteinExistence type="predicted"/>
<dbReference type="SUPFAM" id="SSF51735">
    <property type="entry name" value="NAD(P)-binding Rossmann-fold domains"/>
    <property type="match status" value="1"/>
</dbReference>
<dbReference type="CDD" id="cd05243">
    <property type="entry name" value="SDR_a5"/>
    <property type="match status" value="1"/>
</dbReference>
<dbReference type="Gene3D" id="3.40.50.720">
    <property type="entry name" value="NAD(P)-binding Rossmann-like Domain"/>
    <property type="match status" value="1"/>
</dbReference>
<feature type="domain" description="NAD(P)-binding" evidence="1">
    <location>
        <begin position="7"/>
        <end position="192"/>
    </location>
</feature>
<accession>A0A2P2CIU7</accession>
<dbReference type="Pfam" id="PF13460">
    <property type="entry name" value="NAD_binding_10"/>
    <property type="match status" value="1"/>
</dbReference>
<dbReference type="InterPro" id="IPR016040">
    <property type="entry name" value="NAD(P)-bd_dom"/>
</dbReference>
<dbReference type="PANTHER" id="PTHR15020:SF50">
    <property type="entry name" value="UPF0659 PROTEIN YMR090W"/>
    <property type="match status" value="1"/>
</dbReference>
<protein>
    <recommendedName>
        <fullName evidence="1">NAD(P)-binding domain-containing protein</fullName>
    </recommendedName>
</protein>
<gene>
    <name evidence="2" type="ORF">NOCA150167</name>
</gene>
<dbReference type="EMBL" id="CZKB01000025">
    <property type="protein sequence ID" value="CUR61867.1"/>
    <property type="molecule type" value="Genomic_DNA"/>
</dbReference>
<evidence type="ECO:0000313" key="2">
    <source>
        <dbReference type="EMBL" id="CUR61867.1"/>
    </source>
</evidence>